<dbReference type="EMBL" id="LJHD01000233">
    <property type="protein sequence ID" value="ONI40693.1"/>
    <property type="molecule type" value="Genomic_DNA"/>
</dbReference>
<keyword evidence="2" id="KW-1185">Reference proteome</keyword>
<gene>
    <name evidence="1" type="ORF">AN640_08540</name>
</gene>
<dbReference type="Proteomes" id="UP000188637">
    <property type="component" value="Unassembled WGS sequence"/>
</dbReference>
<protein>
    <submittedName>
        <fullName evidence="1">Uncharacterized protein</fullName>
    </submittedName>
</protein>
<evidence type="ECO:0000313" key="1">
    <source>
        <dbReference type="EMBL" id="ONI40693.1"/>
    </source>
</evidence>
<accession>A0ACC8XDB2</accession>
<organism evidence="1 2">
    <name type="scientific">Candidatus Epulonipiscium fishelsonii</name>
    <dbReference type="NCBI Taxonomy" id="77094"/>
    <lineage>
        <taxon>Bacteria</taxon>
        <taxon>Bacillati</taxon>
        <taxon>Bacillota</taxon>
        <taxon>Clostridia</taxon>
        <taxon>Lachnospirales</taxon>
        <taxon>Lachnospiraceae</taxon>
        <taxon>Candidatus Epulonipiscium</taxon>
    </lineage>
</organism>
<sequence length="986" mass="106758">MWLTKIAMTRPVSVMLSVVMMFVFGLSSLTGFRMSYMPSLALPMFIISTVYAGATADVIEDEITEPIADIGKNMSGFLQSITTSEENVSFVRLDFDYSTDMNQCYIDLKAEIDRLDLPADAEEPIILEMSADSPIMEISVRSSTGENEISFVEDILEPKISTVLGVGDVTIFGGTSQYVEILLNEPAMNQYGVSSFMVANAVQNANYTLPLGEIAQGNQSFQVLASSVPTGLYDLMHVPITLPNGSTILLQDIASVSFVPTDAETISRVNGIENIGLSIEATQDANVPHVTGQIQNILNELRIAYPNVQMEVVSNTTDGIYESLQSVGSTLVMGIGMCMFILYMFLGDLKASLIVGSSIPTSLLITIIGMGMSNFDLNLITTGALVISIGLMVDNAIVILESIFKSKTEDKSFYDAAIDGVKVVGGSVVASTITTVVVYVPLTMLSGLSGELFTSLGFTIIFALVASFVVAVTIIPLVYFKLQPIEKNTAPLNKLMNFLEEAYEKIIRKILKRKFLVVLISIASLVGAGYIVSMISIEMMPSVDQGIMDIKVDFRAGTDINFTNQAISDIEQQIANDLRIEDYSITIEGNTVNLTAYIAEGYATTPITEEYDLIFHSVPNMDFSITTRDISGGSSDMPKASISVYGVDYDMVKSEANRLQDAMYKIAGVSKVTSTLKTGGTQAKLDIDPIKAAFYGLQVSDISQIVYSMNNGIDVGTLEVQGKEYDITINYPEGAYDDFNKLLSLAIETPKGKITLGDVATIVFEDTEQSIQRVDGAYNIDLKAFTQEQYLPYVEAEVQKLRDNMPENGIVEVTEQLVKDPLDGEMATIGSAVLTAVFLVFVVMSMQFESIRFAVMVMTSVAFSAIGAFGLLAASGQDLTMVALVGLLMLAGIVVNNGILFVDTANTLKQEMDLEEALVKSGSMRMRPILMTTATTILSMIPLALGIGEGSQMLQGMGIIIIGGLLTSTVLVLLLMPTFYLIISKK</sequence>
<name>A0ACC8XDB2_9FIRM</name>
<reference evidence="1" key="1">
    <citation type="submission" date="2016-08" db="EMBL/GenBank/DDBJ databases">
        <authorList>
            <person name="Ngugi D.K."/>
            <person name="Miyake S."/>
            <person name="Stingl U."/>
        </authorList>
    </citation>
    <scope>NUCLEOTIDE SEQUENCE</scope>
    <source>
        <strain evidence="1">SCG-D08WGA-EpuloA1</strain>
    </source>
</reference>
<evidence type="ECO:0000313" key="2">
    <source>
        <dbReference type="Proteomes" id="UP000188637"/>
    </source>
</evidence>
<comment type="caution">
    <text evidence="1">The sequence shown here is derived from an EMBL/GenBank/DDBJ whole genome shotgun (WGS) entry which is preliminary data.</text>
</comment>
<proteinExistence type="predicted"/>